<dbReference type="PANTHER" id="PTHR12271">
    <property type="entry name" value="POLY A POLYMERASE CID PAP -RELATED"/>
    <property type="match status" value="1"/>
</dbReference>
<keyword evidence="3" id="KW-0808">Transferase</keyword>
<dbReference type="SUPFAM" id="SSF81301">
    <property type="entry name" value="Nucleotidyltransferase"/>
    <property type="match status" value="1"/>
</dbReference>
<name>A0ABN9CDY6_9NEOB</name>
<comment type="caution">
    <text evidence="9">The sequence shown here is derived from an EMBL/GenBank/DDBJ whole genome shotgun (WGS) entry which is preliminary data.</text>
</comment>
<evidence type="ECO:0000259" key="8">
    <source>
        <dbReference type="Pfam" id="PF22600"/>
    </source>
</evidence>
<accession>A0ABN9CDY6</accession>
<dbReference type="Proteomes" id="UP001162483">
    <property type="component" value="Unassembled WGS sequence"/>
</dbReference>
<dbReference type="EMBL" id="CATNWA010009389">
    <property type="protein sequence ID" value="CAI9557944.1"/>
    <property type="molecule type" value="Genomic_DNA"/>
</dbReference>
<dbReference type="InterPro" id="IPR041252">
    <property type="entry name" value="RL"/>
</dbReference>
<dbReference type="CDD" id="cd05402">
    <property type="entry name" value="NT_PAP_TUTase"/>
    <property type="match status" value="1"/>
</dbReference>
<evidence type="ECO:0000259" key="6">
    <source>
        <dbReference type="Pfam" id="PF03828"/>
    </source>
</evidence>
<dbReference type="InterPro" id="IPR002058">
    <property type="entry name" value="PAP_assoc"/>
</dbReference>
<protein>
    <recommendedName>
        <fullName evidence="11">Poly(A) RNA polymerase, mitochondrial</fullName>
    </recommendedName>
</protein>
<evidence type="ECO:0000313" key="10">
    <source>
        <dbReference type="Proteomes" id="UP001162483"/>
    </source>
</evidence>
<evidence type="ECO:0000256" key="5">
    <source>
        <dbReference type="ARBA" id="ARBA00022842"/>
    </source>
</evidence>
<dbReference type="PANTHER" id="PTHR12271:SF133">
    <property type="entry name" value="POLY(A) RNA POLYMERASE, MITOCHONDRIAL"/>
    <property type="match status" value="1"/>
</dbReference>
<keyword evidence="5" id="KW-0460">Magnesium</keyword>
<comment type="cofactor">
    <cofactor evidence="2">
        <name>Mg(2+)</name>
        <dbReference type="ChEBI" id="CHEBI:18420"/>
    </cofactor>
</comment>
<evidence type="ECO:0000259" key="7">
    <source>
        <dbReference type="Pfam" id="PF17797"/>
    </source>
</evidence>
<dbReference type="SUPFAM" id="SSF81631">
    <property type="entry name" value="PAP/OAS1 substrate-binding domain"/>
    <property type="match status" value="1"/>
</dbReference>
<evidence type="ECO:0000256" key="1">
    <source>
        <dbReference type="ARBA" id="ARBA00001936"/>
    </source>
</evidence>
<comment type="cofactor">
    <cofactor evidence="1">
        <name>Mn(2+)</name>
        <dbReference type="ChEBI" id="CHEBI:29035"/>
    </cofactor>
</comment>
<evidence type="ECO:0000313" key="9">
    <source>
        <dbReference type="EMBL" id="CAI9557944.1"/>
    </source>
</evidence>
<proteinExistence type="predicted"/>
<evidence type="ECO:0000256" key="4">
    <source>
        <dbReference type="ARBA" id="ARBA00022723"/>
    </source>
</evidence>
<organism evidence="9 10">
    <name type="scientific">Staurois parvus</name>
    <dbReference type="NCBI Taxonomy" id="386267"/>
    <lineage>
        <taxon>Eukaryota</taxon>
        <taxon>Metazoa</taxon>
        <taxon>Chordata</taxon>
        <taxon>Craniata</taxon>
        <taxon>Vertebrata</taxon>
        <taxon>Euteleostomi</taxon>
        <taxon>Amphibia</taxon>
        <taxon>Batrachia</taxon>
        <taxon>Anura</taxon>
        <taxon>Neobatrachia</taxon>
        <taxon>Ranoidea</taxon>
        <taxon>Ranidae</taxon>
        <taxon>Staurois</taxon>
    </lineage>
</organism>
<reference evidence="9" key="1">
    <citation type="submission" date="2023-05" db="EMBL/GenBank/DDBJ databases">
        <authorList>
            <person name="Stuckert A."/>
        </authorList>
    </citation>
    <scope>NUCLEOTIDE SEQUENCE</scope>
</reference>
<keyword evidence="4" id="KW-0479">Metal-binding</keyword>
<sequence>MVRCMKLGPVVRASGRALSTAAGRQQRRALAAETADQDQVTRKNFADVQRERKEQAKNSVLISCPSKINEKKFLKHLSRHGEVANHFFFDSHGVHALVEFVNTESIISLLSATKVPDNEDTCVLPFKSRFIKVKSQELDLHHVKCTPQTSVSINQLLKKLSGAKNIVDQAHIILDELQLTEESIRVRYLVSSLVSDIATAYFPEATVHLYGSSVNSFGKMGCDLDLFLNLDSLKDVSGKPASSFVTEYWMRQVSSGRVAQQKVLSVIGECIESFGPGCTEVHKILSARCPLVRFYHQSAGLHCDLTADNEIALRTSELLYIFGNIDSRVRPLVFTLRCWARVHGITSSVSGHWITNFSLTTMILFFLQKRNSPVIPTLDQLKNLAGKNDKRIIEDNDCTFVSDLSKIKPLENTEPLDTLLIEFMEFYGTFDFSKNCIDIRKGVEKNKPDSSPLYIQNPFEQSLNISKNVNKCQLERFVHLVQEGSWTLQKQASQPLEKGKEHWGLASILFPTDSDGLFRSKKRLDANRLGSILDSLKVSNNNRKTTTQKQTKH</sequence>
<evidence type="ECO:0000256" key="3">
    <source>
        <dbReference type="ARBA" id="ARBA00022679"/>
    </source>
</evidence>
<dbReference type="Gene3D" id="3.30.460.10">
    <property type="entry name" value="Beta Polymerase, domain 2"/>
    <property type="match status" value="1"/>
</dbReference>
<dbReference type="Pfam" id="PF03828">
    <property type="entry name" value="PAP_assoc"/>
    <property type="match status" value="1"/>
</dbReference>
<evidence type="ECO:0000256" key="2">
    <source>
        <dbReference type="ARBA" id="ARBA00001946"/>
    </source>
</evidence>
<dbReference type="Gene3D" id="1.10.1410.10">
    <property type="match status" value="1"/>
</dbReference>
<evidence type="ECO:0008006" key="11">
    <source>
        <dbReference type="Google" id="ProtNLM"/>
    </source>
</evidence>
<dbReference type="InterPro" id="IPR054708">
    <property type="entry name" value="MTPAP-like_central"/>
</dbReference>
<dbReference type="InterPro" id="IPR043519">
    <property type="entry name" value="NT_sf"/>
</dbReference>
<dbReference type="Pfam" id="PF17797">
    <property type="entry name" value="RL"/>
    <property type="match status" value="1"/>
</dbReference>
<dbReference type="Pfam" id="PF22600">
    <property type="entry name" value="MTPAP-like_central"/>
    <property type="match status" value="1"/>
</dbReference>
<gene>
    <name evidence="9" type="ORF">SPARVUS_LOCUS4794790</name>
</gene>
<feature type="domain" description="Poly(A) RNA polymerase mitochondrial-like central palm" evidence="8">
    <location>
        <begin position="169"/>
        <end position="323"/>
    </location>
</feature>
<feature type="domain" description="PAP-associated" evidence="6">
    <location>
        <begin position="418"/>
        <end position="462"/>
    </location>
</feature>
<feature type="domain" description="RL" evidence="7">
    <location>
        <begin position="45"/>
        <end position="113"/>
    </location>
</feature>
<keyword evidence="10" id="KW-1185">Reference proteome</keyword>